<dbReference type="PROSITE" id="PS00070">
    <property type="entry name" value="ALDEHYDE_DEHYDR_CYS"/>
    <property type="match status" value="1"/>
</dbReference>
<organism evidence="4">
    <name type="scientific">freshwater metagenome</name>
    <dbReference type="NCBI Taxonomy" id="449393"/>
    <lineage>
        <taxon>unclassified sequences</taxon>
        <taxon>metagenomes</taxon>
        <taxon>ecological metagenomes</taxon>
    </lineage>
</organism>
<reference evidence="4" key="1">
    <citation type="submission" date="2020-05" db="EMBL/GenBank/DDBJ databases">
        <authorList>
            <person name="Chiriac C."/>
            <person name="Salcher M."/>
            <person name="Ghai R."/>
            <person name="Kavagutti S V."/>
        </authorList>
    </citation>
    <scope>NUCLEOTIDE SEQUENCE</scope>
</reference>
<evidence type="ECO:0000313" key="4">
    <source>
        <dbReference type="EMBL" id="CAB4669015.1"/>
    </source>
</evidence>
<dbReference type="FunFam" id="3.40.605.10:FF:000026">
    <property type="entry name" value="Aldehyde dehydrogenase, putative"/>
    <property type="match status" value="1"/>
</dbReference>
<comment type="similarity">
    <text evidence="1">Belongs to the aldehyde dehydrogenase family.</text>
</comment>
<evidence type="ECO:0000259" key="3">
    <source>
        <dbReference type="Pfam" id="PF00171"/>
    </source>
</evidence>
<dbReference type="SUPFAM" id="SSF53720">
    <property type="entry name" value="ALDH-like"/>
    <property type="match status" value="1"/>
</dbReference>
<dbReference type="EMBL" id="CAEZWM010000205">
    <property type="protein sequence ID" value="CAB4669015.1"/>
    <property type="molecule type" value="Genomic_DNA"/>
</dbReference>
<dbReference type="GO" id="GO:0016620">
    <property type="term" value="F:oxidoreductase activity, acting on the aldehyde or oxo group of donors, NAD or NADP as acceptor"/>
    <property type="evidence" value="ECO:0007669"/>
    <property type="project" value="InterPro"/>
</dbReference>
<feature type="domain" description="Aldehyde dehydrogenase" evidence="3">
    <location>
        <begin position="18"/>
        <end position="473"/>
    </location>
</feature>
<dbReference type="InterPro" id="IPR016160">
    <property type="entry name" value="Ald_DH_CS_CYS"/>
</dbReference>
<dbReference type="InterPro" id="IPR015590">
    <property type="entry name" value="Aldehyde_DH_dom"/>
</dbReference>
<dbReference type="Pfam" id="PF00171">
    <property type="entry name" value="Aldedh"/>
    <property type="match status" value="1"/>
</dbReference>
<dbReference type="InterPro" id="IPR016162">
    <property type="entry name" value="Ald_DH_N"/>
</dbReference>
<accession>A0A6J6M8H0</accession>
<sequence length="478" mass="50768">MTENLFIAGERRPSVDGATFTVINPATGRELAEVSQAGTSDLELALSYATKAFSGAWPRTSATARGRVLYAVASGIRARAEEFALLESNNTGKPIGDARWEVEAAASTFEYFAGAANKHLGEVIPVTEPGLNVVLREPIGVCALIVPWNFPLLITSWKVAPALAAGNPVIIKPASLTPLTALLLGEVLVDAGVPAEAVSVIPGPGRSLGDALVGDPRVSKISFTGETATGVHILQRSAPNISRVSLELGGKSASIVFADSDWRRSADETLMAVFGNAGQDCCARSRILIESNIYDDYVNRFAEATSSIKVGDPLDISTEMGPLTSERQRAITLEYLERGLAAGAEQLSVRSDSSTPDANGFYLNPIVLANVDNSMTVAQEEVFGPLACLIPFKDEADAIEIANDSPYGLSGSIWTENLGRSMRVARGIRTGVLSVNTNKSVRTETPFGGYKQSGLGRELGMQALNHYTEVKNVFFSSE</sequence>
<protein>
    <submittedName>
        <fullName evidence="4">Unannotated protein</fullName>
    </submittedName>
</protein>
<dbReference type="InterPro" id="IPR016163">
    <property type="entry name" value="Ald_DH_C"/>
</dbReference>
<dbReference type="AlphaFoldDB" id="A0A6J6M8H0"/>
<dbReference type="InterPro" id="IPR029510">
    <property type="entry name" value="Ald_DH_CS_GLU"/>
</dbReference>
<evidence type="ECO:0000256" key="2">
    <source>
        <dbReference type="ARBA" id="ARBA00023002"/>
    </source>
</evidence>
<dbReference type="FunFam" id="3.40.605.10:FF:000007">
    <property type="entry name" value="NAD/NADP-dependent betaine aldehyde dehydrogenase"/>
    <property type="match status" value="1"/>
</dbReference>
<dbReference type="InterPro" id="IPR016161">
    <property type="entry name" value="Ald_DH/histidinol_DH"/>
</dbReference>
<evidence type="ECO:0000256" key="1">
    <source>
        <dbReference type="ARBA" id="ARBA00009986"/>
    </source>
</evidence>
<proteinExistence type="inferred from homology"/>
<dbReference type="PROSITE" id="PS00687">
    <property type="entry name" value="ALDEHYDE_DEHYDR_GLU"/>
    <property type="match status" value="1"/>
</dbReference>
<keyword evidence="2" id="KW-0560">Oxidoreductase</keyword>
<gene>
    <name evidence="4" type="ORF">UFOPK2242_01351</name>
</gene>
<dbReference type="Gene3D" id="3.40.309.10">
    <property type="entry name" value="Aldehyde Dehydrogenase, Chain A, domain 2"/>
    <property type="match status" value="1"/>
</dbReference>
<dbReference type="PANTHER" id="PTHR11699">
    <property type="entry name" value="ALDEHYDE DEHYDROGENASE-RELATED"/>
    <property type="match status" value="1"/>
</dbReference>
<name>A0A6J6M8H0_9ZZZZ</name>
<dbReference type="Gene3D" id="3.40.605.10">
    <property type="entry name" value="Aldehyde Dehydrogenase, Chain A, domain 1"/>
    <property type="match status" value="1"/>
</dbReference>